<reference evidence="3" key="1">
    <citation type="submission" date="2021-06" db="EMBL/GenBank/DDBJ databases">
        <title>Comparative genomics, transcriptomics and evolutionary studies reveal genomic signatures of adaptation to plant cell wall in hemibiotrophic fungi.</title>
        <authorList>
            <consortium name="DOE Joint Genome Institute"/>
            <person name="Baroncelli R."/>
            <person name="Diaz J.F."/>
            <person name="Benocci T."/>
            <person name="Peng M."/>
            <person name="Battaglia E."/>
            <person name="Haridas S."/>
            <person name="Andreopoulos W."/>
            <person name="Labutti K."/>
            <person name="Pangilinan J."/>
            <person name="Floch G.L."/>
            <person name="Makela M.R."/>
            <person name="Henrissat B."/>
            <person name="Grigoriev I.V."/>
            <person name="Crouch J.A."/>
            <person name="De Vries R.P."/>
            <person name="Sukno S.A."/>
            <person name="Thon M.R."/>
        </authorList>
    </citation>
    <scope>NUCLEOTIDE SEQUENCE</scope>
    <source>
        <strain evidence="3">MAFF235873</strain>
    </source>
</reference>
<evidence type="ECO:0000256" key="2">
    <source>
        <dbReference type="ARBA" id="ARBA00035112"/>
    </source>
</evidence>
<dbReference type="PANTHER" id="PTHR33365">
    <property type="entry name" value="YALI0B05434P"/>
    <property type="match status" value="1"/>
</dbReference>
<accession>A0AAD9M449</accession>
<dbReference type="EMBL" id="MU842879">
    <property type="protein sequence ID" value="KAK2028365.1"/>
    <property type="molecule type" value="Genomic_DNA"/>
</dbReference>
<dbReference type="InterPro" id="IPR021765">
    <property type="entry name" value="UstYa-like"/>
</dbReference>
<dbReference type="AlphaFoldDB" id="A0AAD9M449"/>
<organism evidence="3 4">
    <name type="scientific">Colletotrichum zoysiae</name>
    <dbReference type="NCBI Taxonomy" id="1216348"/>
    <lineage>
        <taxon>Eukaryota</taxon>
        <taxon>Fungi</taxon>
        <taxon>Dikarya</taxon>
        <taxon>Ascomycota</taxon>
        <taxon>Pezizomycotina</taxon>
        <taxon>Sordariomycetes</taxon>
        <taxon>Hypocreomycetidae</taxon>
        <taxon>Glomerellales</taxon>
        <taxon>Glomerellaceae</taxon>
        <taxon>Colletotrichum</taxon>
        <taxon>Colletotrichum graminicola species complex</taxon>
    </lineage>
</organism>
<comment type="pathway">
    <text evidence="1">Mycotoxin biosynthesis.</text>
</comment>
<dbReference type="Proteomes" id="UP001232148">
    <property type="component" value="Unassembled WGS sequence"/>
</dbReference>
<sequence length="212" mass="24197">MLVRPQSQWQNIGHLEEIRGPVMFKEPENMTPSPALDTPWNKFIDKHFNNFMLVPDEDIQNPGFKPKQPLRGSAGNRTGTLAVFEYVHALHCVHLLWKQTYPEYYKADHRKMQESPELQHAHIGMTAPSDRFIVANSWADHCADFLRQVILCNANFAVSTFHYNESRGGADVDIASPHTCINLDAANDYAKRHYVDRSELRLQTGAPAKTMP</sequence>
<evidence type="ECO:0000256" key="1">
    <source>
        <dbReference type="ARBA" id="ARBA00004685"/>
    </source>
</evidence>
<keyword evidence="4" id="KW-1185">Reference proteome</keyword>
<protein>
    <recommendedName>
        <fullName evidence="5">Tat pathway signal sequence</fullName>
    </recommendedName>
</protein>
<evidence type="ECO:0000313" key="4">
    <source>
        <dbReference type="Proteomes" id="UP001232148"/>
    </source>
</evidence>
<proteinExistence type="inferred from homology"/>
<evidence type="ECO:0000313" key="3">
    <source>
        <dbReference type="EMBL" id="KAK2028365.1"/>
    </source>
</evidence>
<dbReference type="Pfam" id="PF11807">
    <property type="entry name" value="UstYa"/>
    <property type="match status" value="1"/>
</dbReference>
<comment type="caution">
    <text evidence="3">The sequence shown here is derived from an EMBL/GenBank/DDBJ whole genome shotgun (WGS) entry which is preliminary data.</text>
</comment>
<dbReference type="PANTHER" id="PTHR33365:SF4">
    <property type="entry name" value="CYCLOCHLOROTINE BIOSYNTHESIS PROTEIN O"/>
    <property type="match status" value="1"/>
</dbReference>
<gene>
    <name evidence="3" type="ORF">LX32DRAFT_683224</name>
</gene>
<name>A0AAD9M449_9PEZI</name>
<evidence type="ECO:0008006" key="5">
    <source>
        <dbReference type="Google" id="ProtNLM"/>
    </source>
</evidence>
<comment type="similarity">
    <text evidence="2">Belongs to the ustYa family.</text>
</comment>
<dbReference type="GO" id="GO:0043386">
    <property type="term" value="P:mycotoxin biosynthetic process"/>
    <property type="evidence" value="ECO:0007669"/>
    <property type="project" value="InterPro"/>
</dbReference>